<gene>
    <name evidence="2" type="ORF">FE782_16825</name>
</gene>
<evidence type="ECO:0000313" key="3">
    <source>
        <dbReference type="Proteomes" id="UP000309676"/>
    </source>
</evidence>
<feature type="binding site" evidence="1">
    <location>
        <position position="398"/>
    </location>
    <ligand>
        <name>Mg(2+)</name>
        <dbReference type="ChEBI" id="CHEBI:18420"/>
        <label>1</label>
    </ligand>
</feature>
<dbReference type="OrthoDB" id="9761704at2"/>
<dbReference type="SUPFAM" id="SSF101478">
    <property type="entry name" value="ADP-ribosylglycohydrolase"/>
    <property type="match status" value="1"/>
</dbReference>
<accession>A0A5R9GD07</accession>
<evidence type="ECO:0000256" key="1">
    <source>
        <dbReference type="PIRSR" id="PIRSR605502-1"/>
    </source>
</evidence>
<dbReference type="Gene3D" id="1.10.4080.10">
    <property type="entry name" value="ADP-ribosylation/Crystallin J1"/>
    <property type="match status" value="1"/>
</dbReference>
<organism evidence="2 3">
    <name type="scientific">Paenibacillus antri</name>
    <dbReference type="NCBI Taxonomy" id="2582848"/>
    <lineage>
        <taxon>Bacteria</taxon>
        <taxon>Bacillati</taxon>
        <taxon>Bacillota</taxon>
        <taxon>Bacilli</taxon>
        <taxon>Bacillales</taxon>
        <taxon>Paenibacillaceae</taxon>
        <taxon>Paenibacillus</taxon>
    </lineage>
</organism>
<dbReference type="EMBL" id="VCIW01000011">
    <property type="protein sequence ID" value="TLS51054.1"/>
    <property type="molecule type" value="Genomic_DNA"/>
</dbReference>
<protein>
    <submittedName>
        <fullName evidence="2">ADP-ribosylglycohydrolase family protein</fullName>
    </submittedName>
</protein>
<dbReference type="GO" id="GO:0046872">
    <property type="term" value="F:metal ion binding"/>
    <property type="evidence" value="ECO:0007669"/>
    <property type="project" value="UniProtKB-KW"/>
</dbReference>
<keyword evidence="1" id="KW-0460">Magnesium</keyword>
<dbReference type="AlphaFoldDB" id="A0A5R9GD07"/>
<keyword evidence="1" id="KW-0479">Metal-binding</keyword>
<dbReference type="Proteomes" id="UP000309676">
    <property type="component" value="Unassembled WGS sequence"/>
</dbReference>
<name>A0A5R9GD07_9BACL</name>
<evidence type="ECO:0000313" key="2">
    <source>
        <dbReference type="EMBL" id="TLS51054.1"/>
    </source>
</evidence>
<proteinExistence type="predicted"/>
<keyword evidence="2" id="KW-0378">Hydrolase</keyword>
<sequence>MARVPMLAALLKDELIQRRQEGCDVEGFSARIEAAGEDDRELMDVYEALTALPIQEGFEFREPNDLEAIRAERPDGPRLLPRSMTEAQWRDKFLGAWLGRCAGCALGKPLERGPFMGGGGGRPGWENVRLWFEGADAWPIRGYTPSDSDARVRYGLEVNPDSKSLREVIRFMESDDDIRYTVLGLLLLERKGSSFGSRDVGELWLEMLPLGQVYTAETQAYVNFASIWYRESREPAYWEEKREWVRTHLNPYREWIGAQIRADGFAYGAAGHPELAAEFAWRDASFSHVKNGIYGEMFAAAMIAAAFVESDMERVVEIGLSEIPRDSRLARDVLQAVDIARSSATQLELVERVWAAFEHYHPVHTNNNAALVAASLVFAKGDYETAIATAVLGGWDTDCNGATVGSIMGASLGAGRLPSAWIEPLNDTLYSEVKDFHPIAISACADRSFSVFRALNPSAAIL</sequence>
<dbReference type="InterPro" id="IPR036705">
    <property type="entry name" value="Ribosyl_crysJ1_sf"/>
</dbReference>
<dbReference type="GO" id="GO:0016787">
    <property type="term" value="F:hydrolase activity"/>
    <property type="evidence" value="ECO:0007669"/>
    <property type="project" value="UniProtKB-KW"/>
</dbReference>
<feature type="binding site" evidence="1">
    <location>
        <position position="396"/>
    </location>
    <ligand>
        <name>Mg(2+)</name>
        <dbReference type="ChEBI" id="CHEBI:18420"/>
        <label>1</label>
    </ligand>
</feature>
<comment type="caution">
    <text evidence="2">The sequence shown here is derived from an EMBL/GenBank/DDBJ whole genome shotgun (WGS) entry which is preliminary data.</text>
</comment>
<dbReference type="RefSeq" id="WP_138195406.1">
    <property type="nucleotide sequence ID" value="NZ_VCIW01000011.1"/>
</dbReference>
<comment type="cofactor">
    <cofactor evidence="1">
        <name>Mg(2+)</name>
        <dbReference type="ChEBI" id="CHEBI:18420"/>
    </cofactor>
    <text evidence="1">Binds 2 magnesium ions per subunit.</text>
</comment>
<dbReference type="InterPro" id="IPR005502">
    <property type="entry name" value="Ribosyl_crysJ1"/>
</dbReference>
<reference evidence="2 3" key="1">
    <citation type="submission" date="2019-05" db="EMBL/GenBank/DDBJ databases">
        <authorList>
            <person name="Narsing Rao M.P."/>
            <person name="Li W.J."/>
        </authorList>
    </citation>
    <scope>NUCLEOTIDE SEQUENCE [LARGE SCALE GENOMIC DNA]</scope>
    <source>
        <strain evidence="2 3">SYSU_K30003</strain>
    </source>
</reference>
<keyword evidence="3" id="KW-1185">Reference proteome</keyword>
<dbReference type="Pfam" id="PF03747">
    <property type="entry name" value="ADP_ribosyl_GH"/>
    <property type="match status" value="1"/>
</dbReference>